<dbReference type="InterPro" id="IPR004364">
    <property type="entry name" value="Aa-tRNA-synt_II"/>
</dbReference>
<proteinExistence type="inferred from homology"/>
<dbReference type="SUPFAM" id="SSF55261">
    <property type="entry name" value="GAD domain-like"/>
    <property type="match status" value="1"/>
</dbReference>
<dbReference type="PRINTS" id="PR01042">
    <property type="entry name" value="TRNASYNTHASP"/>
</dbReference>
<dbReference type="InterPro" id="IPR045864">
    <property type="entry name" value="aa-tRNA-synth_II/BPL/LPL"/>
</dbReference>
<dbReference type="GO" id="GO:0005524">
    <property type="term" value="F:ATP binding"/>
    <property type="evidence" value="ECO:0007669"/>
    <property type="project" value="UniProtKB-KW"/>
</dbReference>
<dbReference type="GO" id="GO:0006422">
    <property type="term" value="P:aspartyl-tRNA aminoacylation"/>
    <property type="evidence" value="ECO:0007669"/>
    <property type="project" value="TreeGrafter"/>
</dbReference>
<dbReference type="InterPro" id="IPR002312">
    <property type="entry name" value="Asp/Asn-tRNA-synth_IIb"/>
</dbReference>
<evidence type="ECO:0000256" key="8">
    <source>
        <dbReference type="ARBA" id="ARBA00022840"/>
    </source>
</evidence>
<dbReference type="Proteomes" id="UP000053237">
    <property type="component" value="Unassembled WGS sequence"/>
</dbReference>
<evidence type="ECO:0000256" key="9">
    <source>
        <dbReference type="ARBA" id="ARBA00022917"/>
    </source>
</evidence>
<name>A0A024GCV3_9STRA</name>
<dbReference type="InterPro" id="IPR004524">
    <property type="entry name" value="Asp-tRNA-ligase_1"/>
</dbReference>
<dbReference type="PANTHER" id="PTHR22594:SF5">
    <property type="entry name" value="ASPARTATE--TRNA LIGASE, MITOCHONDRIAL"/>
    <property type="match status" value="1"/>
</dbReference>
<dbReference type="NCBIfam" id="TIGR00345">
    <property type="entry name" value="GET3_arsA_TRC40"/>
    <property type="match status" value="1"/>
</dbReference>
<dbReference type="PROSITE" id="PS51808">
    <property type="entry name" value="CHCH"/>
    <property type="match status" value="1"/>
</dbReference>
<dbReference type="AlphaFoldDB" id="A0A024GCV3"/>
<evidence type="ECO:0000256" key="6">
    <source>
        <dbReference type="ARBA" id="ARBA00022801"/>
    </source>
</evidence>
<keyword evidence="8" id="KW-0067">ATP-binding</keyword>
<dbReference type="SUPFAM" id="SSF50249">
    <property type="entry name" value="Nucleic acid-binding proteins"/>
    <property type="match status" value="1"/>
</dbReference>
<dbReference type="PANTHER" id="PTHR22594">
    <property type="entry name" value="ASPARTYL/LYSYL-TRNA SYNTHETASE"/>
    <property type="match status" value="1"/>
</dbReference>
<evidence type="ECO:0000256" key="2">
    <source>
        <dbReference type="ARBA" id="ARBA00022448"/>
    </source>
</evidence>
<dbReference type="InterPro" id="IPR027417">
    <property type="entry name" value="P-loop_NTPase"/>
</dbReference>
<dbReference type="InterPro" id="IPR025723">
    <property type="entry name" value="ArsA/GET3_ATPase-like"/>
</dbReference>
<evidence type="ECO:0000256" key="3">
    <source>
        <dbReference type="ARBA" id="ARBA00022490"/>
    </source>
</evidence>
<feature type="domain" description="Aminoacyl-transfer RNA synthetases class-II family profile" evidence="11">
    <location>
        <begin position="485"/>
        <end position="940"/>
    </location>
</feature>
<keyword evidence="4" id="KW-0436">Ligase</keyword>
<keyword evidence="10" id="KW-0030">Aminoacyl-tRNA synthetase</keyword>
<evidence type="ECO:0000313" key="12">
    <source>
        <dbReference type="EMBL" id="CCI44162.1"/>
    </source>
</evidence>
<dbReference type="InterPro" id="IPR018793">
    <property type="entry name" value="Cyt_c_oxidase_assmbl_Pet191"/>
</dbReference>
<dbReference type="NCBIfam" id="NF001750">
    <property type="entry name" value="PRK00476.1"/>
    <property type="match status" value="1"/>
</dbReference>
<gene>
    <name evidence="12" type="ORF">BN9_049460</name>
</gene>
<evidence type="ECO:0000313" key="13">
    <source>
        <dbReference type="Proteomes" id="UP000053237"/>
    </source>
</evidence>
<evidence type="ECO:0000256" key="7">
    <source>
        <dbReference type="ARBA" id="ARBA00022824"/>
    </source>
</evidence>
<dbReference type="InterPro" id="IPR047089">
    <property type="entry name" value="Asp-tRNA-ligase_1_N"/>
</dbReference>
<dbReference type="SUPFAM" id="SSF55681">
    <property type="entry name" value="Class II aaRS and biotin synthetases"/>
    <property type="match status" value="1"/>
</dbReference>
<dbReference type="GO" id="GO:0016887">
    <property type="term" value="F:ATP hydrolysis activity"/>
    <property type="evidence" value="ECO:0007669"/>
    <property type="project" value="InterPro"/>
</dbReference>
<reference evidence="12 13" key="1">
    <citation type="submission" date="2012-05" db="EMBL/GenBank/DDBJ databases">
        <title>Recombination and specialization in a pathogen metapopulation.</title>
        <authorList>
            <person name="Gardiner A."/>
            <person name="Kemen E."/>
            <person name="Schultz-Larsen T."/>
            <person name="MacLean D."/>
            <person name="Van Oosterhout C."/>
            <person name="Jones J.D.G."/>
        </authorList>
    </citation>
    <scope>NUCLEOTIDE SEQUENCE [LARGE SCALE GENOMIC DNA]</scope>
    <source>
        <strain evidence="12 13">Ac Nc2</strain>
    </source>
</reference>
<dbReference type="GO" id="GO:0004815">
    <property type="term" value="F:aspartate-tRNA ligase activity"/>
    <property type="evidence" value="ECO:0007669"/>
    <property type="project" value="TreeGrafter"/>
</dbReference>
<keyword evidence="7" id="KW-0256">Endoplasmic reticulum</keyword>
<protein>
    <recommendedName>
        <fullName evidence="11">Aminoacyl-transfer RNA synthetases class-II family profile domain-containing protein</fullName>
    </recommendedName>
</protein>
<dbReference type="EMBL" id="CAIX01000063">
    <property type="protein sequence ID" value="CCI44162.1"/>
    <property type="molecule type" value="Genomic_DNA"/>
</dbReference>
<dbReference type="InterPro" id="IPR012340">
    <property type="entry name" value="NA-bd_OB-fold"/>
</dbReference>
<dbReference type="FunFam" id="3.40.50.300:FF:001459">
    <property type="entry name" value="ATPase ASNA1 homolog"/>
    <property type="match status" value="1"/>
</dbReference>
<accession>A0A024GCV3</accession>
<dbReference type="Pfam" id="PF02374">
    <property type="entry name" value="ArsA_ATPase"/>
    <property type="match status" value="1"/>
</dbReference>
<keyword evidence="9" id="KW-0648">Protein biosynthesis</keyword>
<dbReference type="NCBIfam" id="TIGR00459">
    <property type="entry name" value="aspS_bact"/>
    <property type="match status" value="1"/>
</dbReference>
<organism evidence="12 13">
    <name type="scientific">Albugo candida</name>
    <dbReference type="NCBI Taxonomy" id="65357"/>
    <lineage>
        <taxon>Eukaryota</taxon>
        <taxon>Sar</taxon>
        <taxon>Stramenopiles</taxon>
        <taxon>Oomycota</taxon>
        <taxon>Peronosporomycetes</taxon>
        <taxon>Albuginales</taxon>
        <taxon>Albuginaceae</taxon>
        <taxon>Albugo</taxon>
    </lineage>
</organism>
<dbReference type="InterPro" id="IPR006195">
    <property type="entry name" value="aa-tRNA-synth_II"/>
</dbReference>
<dbReference type="CDD" id="cd04317">
    <property type="entry name" value="EcAspRS_like_N"/>
    <property type="match status" value="1"/>
</dbReference>
<evidence type="ECO:0000256" key="1">
    <source>
        <dbReference type="ARBA" id="ARBA00006303"/>
    </source>
</evidence>
<dbReference type="Pfam" id="PF00152">
    <property type="entry name" value="tRNA-synt_2"/>
    <property type="match status" value="1"/>
</dbReference>
<dbReference type="Gene3D" id="2.40.50.140">
    <property type="entry name" value="Nucleic acid-binding proteins"/>
    <property type="match status" value="1"/>
</dbReference>
<dbReference type="OrthoDB" id="439710at2759"/>
<dbReference type="Gene3D" id="3.40.50.300">
    <property type="entry name" value="P-loop containing nucleotide triphosphate hydrolases"/>
    <property type="match status" value="1"/>
</dbReference>
<dbReference type="GO" id="GO:0003676">
    <property type="term" value="F:nucleic acid binding"/>
    <property type="evidence" value="ECO:0007669"/>
    <property type="project" value="InterPro"/>
</dbReference>
<keyword evidence="13" id="KW-1185">Reference proteome</keyword>
<dbReference type="PROSITE" id="PS50862">
    <property type="entry name" value="AA_TRNA_LIGASE_II"/>
    <property type="match status" value="1"/>
</dbReference>
<dbReference type="GO" id="GO:0005739">
    <property type="term" value="C:mitochondrion"/>
    <property type="evidence" value="ECO:0007669"/>
    <property type="project" value="TreeGrafter"/>
</dbReference>
<dbReference type="Gene3D" id="3.30.930.10">
    <property type="entry name" value="Bira Bifunctional Protein, Domain 2"/>
    <property type="match status" value="1"/>
</dbReference>
<dbReference type="SUPFAM" id="SSF52540">
    <property type="entry name" value="P-loop containing nucleoside triphosphate hydrolases"/>
    <property type="match status" value="1"/>
</dbReference>
<evidence type="ECO:0000256" key="4">
    <source>
        <dbReference type="ARBA" id="ARBA00022598"/>
    </source>
</evidence>
<keyword evidence="5" id="KW-0547">Nucleotide-binding</keyword>
<dbReference type="Gene3D" id="3.30.1360.30">
    <property type="entry name" value="GAD-like domain"/>
    <property type="match status" value="1"/>
</dbReference>
<dbReference type="InterPro" id="IPR004115">
    <property type="entry name" value="GAD-like_sf"/>
</dbReference>
<evidence type="ECO:0000259" key="11">
    <source>
        <dbReference type="PROSITE" id="PS50862"/>
    </source>
</evidence>
<dbReference type="Pfam" id="PF10203">
    <property type="entry name" value="Pet191_N"/>
    <property type="match status" value="1"/>
</dbReference>
<dbReference type="InParanoid" id="A0A024GCV3"/>
<dbReference type="InterPro" id="IPR016300">
    <property type="entry name" value="ATPase_ArsA/GET3"/>
</dbReference>
<keyword evidence="2" id="KW-0813">Transport</keyword>
<dbReference type="Pfam" id="PF01336">
    <property type="entry name" value="tRNA_anti-codon"/>
    <property type="match status" value="1"/>
</dbReference>
<keyword evidence="6" id="KW-0378">Hydrolase</keyword>
<dbReference type="InterPro" id="IPR004365">
    <property type="entry name" value="NA-bd_OB_tRNA"/>
</dbReference>
<dbReference type="CDD" id="cd02035">
    <property type="entry name" value="ArsA"/>
    <property type="match status" value="1"/>
</dbReference>
<dbReference type="HAMAP" id="MF_00044">
    <property type="entry name" value="Asp_tRNA_synth_type1"/>
    <property type="match status" value="1"/>
</dbReference>
<dbReference type="STRING" id="65357.A0A024GCV3"/>
<keyword evidence="3" id="KW-0963">Cytoplasm</keyword>
<sequence length="973" mass="110292">MEREKVLIVSTDPAHNLSDAFGQKFTREPTLVHGFSNLFVMEIDPTVDLEEMNPDGLQETSGMASFMKDLTNSIPGIDEAMSFAELMKQVQTMDFSIIVFDTAPTGHTLRLLSFPTALNKAFDKILSLKNQFSGMFSQVSALLGGALPSQEHLLGKLEQTQEIIQKVNQQFKDPERTTFVCVCIPEFLSLYETERLVQELTKYEIDVHNIVVNQVLYRESGSTCSNCTARQKMQQKYIDQIYDLYEDFHVVEMPLLNEEMGKSCHDMALALRDCMIQQECMNTGERTLKECLHERQYANECHAYRVAYFECKRGQLDMRTRCSNAAVEHDNHSTKFSSYRTRTCGELRNANQHLNQYVRLCGWVHGIRELGSITFLSLRDRYGITQLVVDKDSTAAHAASNLRLESIVRVAGSVRQRPDKMKNSSMSTGDIEVIVESIEEVSHIDHGKSFPIRLEAPADNANDETRLRYRYLDLRRPQLQKNILLRSKITFEARKFLHDLDFAEIETPTLFKSTPEGAREFIVPTRTPGMFYALTQSPQQYKQLLMVGGMDRYFQIARCYRDENGRADRQPEFTQLDLEMSFVTQDDIMQLMELLVRHLWATAGQTLCSEPFHRISYAEAIRRFGIDKPDTRYGLELHDLTDLMRDSVLLETPCEKSSNGVVARGLNAKGLAASTPKGFSRKHMDAFMQVAHAYSIEKEAVKFALVKIEGERKEWKSYFTAKVSPEARAAINERLSVEEGDVLLVAIGTYASTSKLLGRMRIHAANVLRANGLLEEEMSANRYNMLWVTDFPLFSVEEGTLLCGQKKQSICSTHHPFTAPLEDEISVLADLSAKIQNRKEWKKDPNLLSSVLSLRAQHMDLVCNGWELGGGSIRLHSTVLQRAVFESILQLSPSQRESFAHLLEAFSYGAPPHGGIALGLDRLMTILCGAKSLREVIAFPKSATGKELMTCAPGLVENTQLREYHLSRINHKC</sequence>
<comment type="similarity">
    <text evidence="1">Belongs to the class-II aminoacyl-tRNA synthetase family. Type 1 subfamily.</text>
</comment>
<evidence type="ECO:0000256" key="10">
    <source>
        <dbReference type="ARBA" id="ARBA00023146"/>
    </source>
</evidence>
<comment type="caution">
    <text evidence="12">The sequence shown here is derived from an EMBL/GenBank/DDBJ whole genome shotgun (WGS) entry which is preliminary data.</text>
</comment>
<evidence type="ECO:0000256" key="5">
    <source>
        <dbReference type="ARBA" id="ARBA00022741"/>
    </source>
</evidence>